<name>A0A428YQP7_KIBAR</name>
<dbReference type="AlphaFoldDB" id="A0A428YQP7"/>
<dbReference type="PANTHER" id="PTHR21666">
    <property type="entry name" value="PEPTIDASE-RELATED"/>
    <property type="match status" value="1"/>
</dbReference>
<gene>
    <name evidence="1" type="ORF">DMH04_44150</name>
</gene>
<dbReference type="InterPro" id="IPR050570">
    <property type="entry name" value="Cell_wall_metabolism_enzyme"/>
</dbReference>
<dbReference type="Gene3D" id="2.70.70.10">
    <property type="entry name" value="Glucose Permease (Domain IIA)"/>
    <property type="match status" value="1"/>
</dbReference>
<sequence length="200" mass="21061">MAESNEEVPGRSAEHVPGLVFPVAGMSWADFRDRPELRGADAGEPGRGGWRYRRSERHMHRGIDLKAPIGTPLLAVEGGTAEFIVHEEGRGGGHRVRLTGASGAVYHYLHLGTDPAHTRDAFPAEFANAGKSPVAVTAGLVIGYLGHTGGAVASGIPIPIPARAAHLHFQYHPLGADGEDANPANLFDLIDAGELDGCVQ</sequence>
<dbReference type="InterPro" id="IPR011055">
    <property type="entry name" value="Dup_hybrid_motif"/>
</dbReference>
<dbReference type="Proteomes" id="UP000287547">
    <property type="component" value="Unassembled WGS sequence"/>
</dbReference>
<dbReference type="SUPFAM" id="SSF51261">
    <property type="entry name" value="Duplicated hybrid motif"/>
    <property type="match status" value="1"/>
</dbReference>
<dbReference type="OrthoDB" id="4990506at2"/>
<proteinExistence type="predicted"/>
<dbReference type="PANTHER" id="PTHR21666:SF270">
    <property type="entry name" value="MUREIN HYDROLASE ACTIVATOR ENVC"/>
    <property type="match status" value="1"/>
</dbReference>
<reference evidence="1 2" key="1">
    <citation type="submission" date="2018-05" db="EMBL/GenBank/DDBJ databases">
        <title>Evolution of GPA BGCs.</title>
        <authorList>
            <person name="Waglechner N."/>
            <person name="Wright G.D."/>
        </authorList>
    </citation>
    <scope>NUCLEOTIDE SEQUENCE [LARGE SCALE GENOMIC DNA]</scope>
    <source>
        <strain evidence="1 2">A82846</strain>
    </source>
</reference>
<dbReference type="CDD" id="cd12797">
    <property type="entry name" value="M23_peptidase"/>
    <property type="match status" value="1"/>
</dbReference>
<protein>
    <submittedName>
        <fullName evidence="1">Uncharacterized protein</fullName>
    </submittedName>
</protein>
<comment type="caution">
    <text evidence="1">The sequence shown here is derived from an EMBL/GenBank/DDBJ whole genome shotgun (WGS) entry which is preliminary data.</text>
</comment>
<evidence type="ECO:0000313" key="2">
    <source>
        <dbReference type="Proteomes" id="UP000287547"/>
    </source>
</evidence>
<evidence type="ECO:0000313" key="1">
    <source>
        <dbReference type="EMBL" id="RSM70803.1"/>
    </source>
</evidence>
<accession>A0A428YQP7</accession>
<organism evidence="1 2">
    <name type="scientific">Kibdelosporangium aridum</name>
    <dbReference type="NCBI Taxonomy" id="2030"/>
    <lineage>
        <taxon>Bacteria</taxon>
        <taxon>Bacillati</taxon>
        <taxon>Actinomycetota</taxon>
        <taxon>Actinomycetes</taxon>
        <taxon>Pseudonocardiales</taxon>
        <taxon>Pseudonocardiaceae</taxon>
        <taxon>Kibdelosporangium</taxon>
    </lineage>
</organism>
<dbReference type="EMBL" id="QHKI01000064">
    <property type="protein sequence ID" value="RSM70803.1"/>
    <property type="molecule type" value="Genomic_DNA"/>
</dbReference>
<dbReference type="GO" id="GO:0004222">
    <property type="term" value="F:metalloendopeptidase activity"/>
    <property type="evidence" value="ECO:0007669"/>
    <property type="project" value="TreeGrafter"/>
</dbReference>